<evidence type="ECO:0000256" key="3">
    <source>
        <dbReference type="ARBA" id="ARBA00023125"/>
    </source>
</evidence>
<dbReference type="AlphaFoldDB" id="A0A319C671"/>
<evidence type="ECO:0000256" key="4">
    <source>
        <dbReference type="ARBA" id="ARBA00023163"/>
    </source>
</evidence>
<feature type="region of interest" description="Disordered" evidence="6">
    <location>
        <begin position="144"/>
        <end position="181"/>
    </location>
</feature>
<dbReference type="Pfam" id="PF04082">
    <property type="entry name" value="Fungal_trans"/>
    <property type="match status" value="1"/>
</dbReference>
<evidence type="ECO:0000259" key="7">
    <source>
        <dbReference type="PROSITE" id="PS50048"/>
    </source>
</evidence>
<keyword evidence="2" id="KW-0805">Transcription regulation</keyword>
<keyword evidence="4" id="KW-0804">Transcription</keyword>
<dbReference type="VEuPathDB" id="FungiDB:BO82DRAFT_419897"/>
<keyword evidence="3" id="KW-0238">DNA-binding</keyword>
<dbReference type="PROSITE" id="PS00463">
    <property type="entry name" value="ZN2_CY6_FUNGAL_1"/>
    <property type="match status" value="1"/>
</dbReference>
<feature type="domain" description="Zn(2)-C6 fungal-type" evidence="7">
    <location>
        <begin position="15"/>
        <end position="45"/>
    </location>
</feature>
<dbReference type="Pfam" id="PF00172">
    <property type="entry name" value="Zn_clus"/>
    <property type="match status" value="1"/>
</dbReference>
<evidence type="ECO:0000256" key="5">
    <source>
        <dbReference type="ARBA" id="ARBA00023242"/>
    </source>
</evidence>
<dbReference type="CDD" id="cd00067">
    <property type="entry name" value="GAL4"/>
    <property type="match status" value="1"/>
</dbReference>
<dbReference type="GO" id="GO:0045944">
    <property type="term" value="P:positive regulation of transcription by RNA polymerase II"/>
    <property type="evidence" value="ECO:0007669"/>
    <property type="project" value="TreeGrafter"/>
</dbReference>
<dbReference type="OrthoDB" id="2534600at2759"/>
<dbReference type="PANTHER" id="PTHR47655">
    <property type="entry name" value="QUINIC ACID UTILIZATION ACTIVATOR"/>
    <property type="match status" value="1"/>
</dbReference>
<dbReference type="GO" id="GO:0008270">
    <property type="term" value="F:zinc ion binding"/>
    <property type="evidence" value="ECO:0007669"/>
    <property type="project" value="InterPro"/>
</dbReference>
<organism evidence="8 9">
    <name type="scientific">Aspergillus uvarum CBS 121591</name>
    <dbReference type="NCBI Taxonomy" id="1448315"/>
    <lineage>
        <taxon>Eukaryota</taxon>
        <taxon>Fungi</taxon>
        <taxon>Dikarya</taxon>
        <taxon>Ascomycota</taxon>
        <taxon>Pezizomycotina</taxon>
        <taxon>Eurotiomycetes</taxon>
        <taxon>Eurotiomycetidae</taxon>
        <taxon>Eurotiales</taxon>
        <taxon>Aspergillaceae</taxon>
        <taxon>Aspergillus</taxon>
        <taxon>Aspergillus subgen. Circumdati</taxon>
    </lineage>
</organism>
<dbReference type="Gene3D" id="4.10.240.10">
    <property type="entry name" value="Zn(2)-C6 fungal-type DNA-binding domain"/>
    <property type="match status" value="1"/>
</dbReference>
<dbReference type="PROSITE" id="PS50048">
    <property type="entry name" value="ZN2_CY6_FUNGAL_2"/>
    <property type="match status" value="1"/>
</dbReference>
<dbReference type="GO" id="GO:0006351">
    <property type="term" value="P:DNA-templated transcription"/>
    <property type="evidence" value="ECO:0007669"/>
    <property type="project" value="InterPro"/>
</dbReference>
<dbReference type="EMBL" id="KZ821719">
    <property type="protein sequence ID" value="PYH79480.1"/>
    <property type="molecule type" value="Genomic_DNA"/>
</dbReference>
<evidence type="ECO:0000256" key="2">
    <source>
        <dbReference type="ARBA" id="ARBA00023015"/>
    </source>
</evidence>
<feature type="compositionally biased region" description="Basic and acidic residues" evidence="6">
    <location>
        <begin position="151"/>
        <end position="166"/>
    </location>
</feature>
<evidence type="ECO:0000256" key="1">
    <source>
        <dbReference type="ARBA" id="ARBA00022723"/>
    </source>
</evidence>
<sequence>MPNPRLSKRKRIGRACDQCRRRKSKCGGEQPVCSICQAANRTCTYQNSSRRRGLQSGYVRSLEVALGIVLDRVPNSESTLQCIVRGAREGKRFACSELADRWRRSKLAKEVLHLTQAVAGDDAGEIDLDDGLGEDFVDGCVAEGEEGEQMEMEREVPRDSGREQQQRQDTPPQHTSVSLDLPFPDNTPELVDFYFLHTHCWFPIVERRDILRAMHTHADSPRDSACRLVLWAIIAYTSTMINSSSCPTRLIRSKTHQSIQTRLISSYEKTELSHIQALLILVLLHLELGDLGHAWVLVGHTTRLLAILPEPARTYRCKHAFVGCTFLDGIISALVHKSPSLLGPEHQAYAQVEEDDVDEWDTWTITRRDQGSETRFNSKSPLRALSTFNMIHKFMRILNRLLLCTSGVVSAQEVFVDLQRLEKQISEQRPYKGLEYATPPLLILHLTSAFAILHVIEQCKLMDASAVSERAQNLRTMVNLLDDYVEITSNVSSTPLLRCFTFQARKSLETSSQCFGSEEAERLRDRVSRHVHMLKLEDAGGRRDSNVPLFRHPGTSTSFDLTLETPAWHVPGSEVGRSDMVVARVIPQIPTSAWSVSGALATQPVQTQETEDFHALFEEIMTSIPASRHEPTFAENLGFYAGNMDTDFLEQLQYIPEDT</sequence>
<accession>A0A319C671</accession>
<dbReference type="RefSeq" id="XP_025489680.1">
    <property type="nucleotide sequence ID" value="XM_025640125.1"/>
</dbReference>
<dbReference type="SMART" id="SM00066">
    <property type="entry name" value="GAL4"/>
    <property type="match status" value="1"/>
</dbReference>
<dbReference type="Proteomes" id="UP000248340">
    <property type="component" value="Unassembled WGS sequence"/>
</dbReference>
<evidence type="ECO:0000313" key="8">
    <source>
        <dbReference type="EMBL" id="PYH79480.1"/>
    </source>
</evidence>
<dbReference type="GO" id="GO:0000981">
    <property type="term" value="F:DNA-binding transcription factor activity, RNA polymerase II-specific"/>
    <property type="evidence" value="ECO:0007669"/>
    <property type="project" value="InterPro"/>
</dbReference>
<proteinExistence type="predicted"/>
<dbReference type="InterPro" id="IPR036864">
    <property type="entry name" value="Zn2-C6_fun-type_DNA-bd_sf"/>
</dbReference>
<dbReference type="SUPFAM" id="SSF57701">
    <property type="entry name" value="Zn2/Cys6 DNA-binding domain"/>
    <property type="match status" value="1"/>
</dbReference>
<dbReference type="PANTHER" id="PTHR47655:SF2">
    <property type="entry name" value="QUINIC ACID UTILIZATION ACTIVATOR"/>
    <property type="match status" value="1"/>
</dbReference>
<dbReference type="STRING" id="1448315.A0A319C671"/>
<gene>
    <name evidence="8" type="ORF">BO82DRAFT_419897</name>
</gene>
<dbReference type="GeneID" id="37142867"/>
<dbReference type="InterPro" id="IPR007219">
    <property type="entry name" value="XnlR_reg_dom"/>
</dbReference>
<dbReference type="GO" id="GO:0003677">
    <property type="term" value="F:DNA binding"/>
    <property type="evidence" value="ECO:0007669"/>
    <property type="project" value="UniProtKB-KW"/>
</dbReference>
<keyword evidence="9" id="KW-1185">Reference proteome</keyword>
<dbReference type="InterPro" id="IPR052783">
    <property type="entry name" value="Metabolic/Drug-Res_Regulator"/>
</dbReference>
<keyword evidence="5" id="KW-0539">Nucleus</keyword>
<feature type="compositionally biased region" description="Polar residues" evidence="6">
    <location>
        <begin position="167"/>
        <end position="178"/>
    </location>
</feature>
<dbReference type="CDD" id="cd12148">
    <property type="entry name" value="fungal_TF_MHR"/>
    <property type="match status" value="1"/>
</dbReference>
<keyword evidence="1" id="KW-0479">Metal-binding</keyword>
<dbReference type="InterPro" id="IPR001138">
    <property type="entry name" value="Zn2Cys6_DnaBD"/>
</dbReference>
<protein>
    <recommendedName>
        <fullName evidence="7">Zn(2)-C6 fungal-type domain-containing protein</fullName>
    </recommendedName>
</protein>
<evidence type="ECO:0000256" key="6">
    <source>
        <dbReference type="SAM" id="MobiDB-lite"/>
    </source>
</evidence>
<name>A0A319C671_9EURO</name>
<reference evidence="8 9" key="1">
    <citation type="submission" date="2016-12" db="EMBL/GenBank/DDBJ databases">
        <title>The genomes of Aspergillus section Nigri reveals drivers in fungal speciation.</title>
        <authorList>
            <consortium name="DOE Joint Genome Institute"/>
            <person name="Vesth T.C."/>
            <person name="Nybo J."/>
            <person name="Theobald S."/>
            <person name="Brandl J."/>
            <person name="Frisvad J.C."/>
            <person name="Nielsen K.F."/>
            <person name="Lyhne E.K."/>
            <person name="Kogle M.E."/>
            <person name="Kuo A."/>
            <person name="Riley R."/>
            <person name="Clum A."/>
            <person name="Nolan M."/>
            <person name="Lipzen A."/>
            <person name="Salamov A."/>
            <person name="Henrissat B."/>
            <person name="Wiebenga A."/>
            <person name="De Vries R.P."/>
            <person name="Grigoriev I.V."/>
            <person name="Mortensen U.H."/>
            <person name="Andersen M.R."/>
            <person name="Baker S.E."/>
        </authorList>
    </citation>
    <scope>NUCLEOTIDE SEQUENCE [LARGE SCALE GENOMIC DNA]</scope>
    <source>
        <strain evidence="8 9">CBS 121591</strain>
    </source>
</reference>
<evidence type="ECO:0000313" key="9">
    <source>
        <dbReference type="Proteomes" id="UP000248340"/>
    </source>
</evidence>